<comment type="function">
    <text evidence="7">Catalyzes the N-acylation of UDP-3-O-acylglucosamine using 3-hydroxyacyl-ACP as the acyl donor. Is involved in the biosynthesis of lipid A, a phosphorylated glycolipid that anchors the lipopolysaccharide to the outer membrane of the cell.</text>
</comment>
<dbReference type="RefSeq" id="WP_230438333.1">
    <property type="nucleotide sequence ID" value="NZ_CP087715.1"/>
</dbReference>
<feature type="domain" description="UDP-3-O-[3-hydroxymyristoyl] glucosamine N-acyltransferase non-repeat region" evidence="8">
    <location>
        <begin position="32"/>
        <end position="94"/>
    </location>
</feature>
<dbReference type="NCBIfam" id="TIGR01853">
    <property type="entry name" value="lipid_A_lpxD"/>
    <property type="match status" value="1"/>
</dbReference>
<keyword evidence="2 7" id="KW-0441">Lipid A biosynthesis</keyword>
<dbReference type="HAMAP" id="MF_00523">
    <property type="entry name" value="LpxD"/>
    <property type="match status" value="1"/>
</dbReference>
<evidence type="ECO:0000256" key="2">
    <source>
        <dbReference type="ARBA" id="ARBA00022556"/>
    </source>
</evidence>
<evidence type="ECO:0000256" key="1">
    <source>
        <dbReference type="ARBA" id="ARBA00022516"/>
    </source>
</evidence>
<comment type="pathway">
    <text evidence="7">Bacterial outer membrane biogenesis; LPS lipid A biosynthesis.</text>
</comment>
<evidence type="ECO:0000256" key="6">
    <source>
        <dbReference type="ARBA" id="ARBA00023315"/>
    </source>
</evidence>
<dbReference type="Gene3D" id="3.40.1390.10">
    <property type="entry name" value="MurE/MurF, N-terminal domain"/>
    <property type="match status" value="1"/>
</dbReference>
<dbReference type="InterPro" id="IPR011004">
    <property type="entry name" value="Trimer_LpxA-like_sf"/>
</dbReference>
<dbReference type="EMBL" id="JBHTLR010000007">
    <property type="protein sequence ID" value="MFD1216225.1"/>
    <property type="molecule type" value="Genomic_DNA"/>
</dbReference>
<sequence length="357" mass="37320">MKSAQPTLAQLAGLLGAELRLAPGASEAQVPSGLNTLQDADVGEVSFLASANYRRFLKNTRACAVLVTSESAEDCPVSALIVSNPYHAFARATAIYQTAPQYAPGIAPSADVHPDAEVHESVHIGPGVVIEADVKVAEDAVIGANSFVGAGSEIGARSRLFPSVTVYHGCYIGADCTVHSNTVIGADGFGFAPHDNKWIKIHQLGGVEIADEVEIGACSCIDRGALGNTVIGRGVKIDNMVQIAHNVQVGDYSAMAACSAVAGSATIGKHCTIAGGVGIVGHVSVADFSHVTARTLVTKSIEESGSYSSGTPFSDSRSWRRNAVRFGQLDQMSRKLRELERKLEHKLHTKGSGSDDI</sequence>
<keyword evidence="4 7" id="KW-0677">Repeat</keyword>
<comment type="catalytic activity">
    <reaction evidence="7">
        <text>a UDP-3-O-[(3R)-3-hydroxyacyl]-alpha-D-glucosamine + a (3R)-hydroxyacyl-[ACP] = a UDP-2-N,3-O-bis[(3R)-3-hydroxyacyl]-alpha-D-glucosamine + holo-[ACP] + H(+)</text>
        <dbReference type="Rhea" id="RHEA:53836"/>
        <dbReference type="Rhea" id="RHEA-COMP:9685"/>
        <dbReference type="Rhea" id="RHEA-COMP:9945"/>
        <dbReference type="ChEBI" id="CHEBI:15378"/>
        <dbReference type="ChEBI" id="CHEBI:64479"/>
        <dbReference type="ChEBI" id="CHEBI:78827"/>
        <dbReference type="ChEBI" id="CHEBI:137740"/>
        <dbReference type="ChEBI" id="CHEBI:137748"/>
        <dbReference type="EC" id="2.3.1.191"/>
    </reaction>
</comment>
<dbReference type="NCBIfam" id="NF002060">
    <property type="entry name" value="PRK00892.1"/>
    <property type="match status" value="1"/>
</dbReference>
<evidence type="ECO:0000256" key="5">
    <source>
        <dbReference type="ARBA" id="ARBA00023098"/>
    </source>
</evidence>
<feature type="active site" description="Proton acceptor" evidence="7">
    <location>
        <position position="245"/>
    </location>
</feature>
<dbReference type="Pfam" id="PF00132">
    <property type="entry name" value="Hexapep"/>
    <property type="match status" value="2"/>
</dbReference>
<evidence type="ECO:0000256" key="3">
    <source>
        <dbReference type="ARBA" id="ARBA00022679"/>
    </source>
</evidence>
<dbReference type="EC" id="2.3.1.191" evidence="7"/>
<dbReference type="GO" id="GO:0103118">
    <property type="term" value="F:UDP-3-O-[(3R)-3-hydroxyacyl]-glucosamine N-acyltransferase activity"/>
    <property type="evidence" value="ECO:0007669"/>
    <property type="project" value="UniProtKB-EC"/>
</dbReference>
<name>A0ABW3U8R8_9GAMM</name>
<dbReference type="InterPro" id="IPR007691">
    <property type="entry name" value="LpxD"/>
</dbReference>
<dbReference type="CDD" id="cd03352">
    <property type="entry name" value="LbH_LpxD"/>
    <property type="match status" value="1"/>
</dbReference>
<evidence type="ECO:0000256" key="4">
    <source>
        <dbReference type="ARBA" id="ARBA00022737"/>
    </source>
</evidence>
<reference evidence="10" key="1">
    <citation type="journal article" date="2019" name="Int. J. Syst. Evol. Microbiol.">
        <title>The Global Catalogue of Microorganisms (GCM) 10K type strain sequencing project: providing services to taxonomists for standard genome sequencing and annotation.</title>
        <authorList>
            <consortium name="The Broad Institute Genomics Platform"/>
            <consortium name="The Broad Institute Genome Sequencing Center for Infectious Disease"/>
            <person name="Wu L."/>
            <person name="Ma J."/>
        </authorList>
    </citation>
    <scope>NUCLEOTIDE SEQUENCE [LARGE SCALE GENOMIC DNA]</scope>
    <source>
        <strain evidence="10">CCUG 54356</strain>
    </source>
</reference>
<evidence type="ECO:0000313" key="9">
    <source>
        <dbReference type="EMBL" id="MFD1216225.1"/>
    </source>
</evidence>
<protein>
    <recommendedName>
        <fullName evidence="7">UDP-3-O-acylglucosamine N-acyltransferase</fullName>
        <ecNumber evidence="7">2.3.1.191</ecNumber>
    </recommendedName>
</protein>
<accession>A0ABW3U8R8</accession>
<organism evidence="9 10">
    <name type="scientific">Microbulbifer celer</name>
    <dbReference type="NCBI Taxonomy" id="435905"/>
    <lineage>
        <taxon>Bacteria</taxon>
        <taxon>Pseudomonadati</taxon>
        <taxon>Pseudomonadota</taxon>
        <taxon>Gammaproteobacteria</taxon>
        <taxon>Cellvibrionales</taxon>
        <taxon>Microbulbiferaceae</taxon>
        <taxon>Microbulbifer</taxon>
    </lineage>
</organism>
<dbReference type="Gene3D" id="1.20.5.170">
    <property type="match status" value="1"/>
</dbReference>
<keyword evidence="5 7" id="KW-0443">Lipid metabolism</keyword>
<keyword evidence="1 7" id="KW-0444">Lipid biosynthesis</keyword>
<comment type="caution">
    <text evidence="9">The sequence shown here is derived from an EMBL/GenBank/DDBJ whole genome shotgun (WGS) entry which is preliminary data.</text>
</comment>
<evidence type="ECO:0000259" key="8">
    <source>
        <dbReference type="Pfam" id="PF04613"/>
    </source>
</evidence>
<dbReference type="SUPFAM" id="SSF51161">
    <property type="entry name" value="Trimeric LpxA-like enzymes"/>
    <property type="match status" value="1"/>
</dbReference>
<dbReference type="PANTHER" id="PTHR43378:SF2">
    <property type="entry name" value="UDP-3-O-ACYLGLUCOSAMINE N-ACYLTRANSFERASE 1, MITOCHONDRIAL-RELATED"/>
    <property type="match status" value="1"/>
</dbReference>
<evidence type="ECO:0000313" key="10">
    <source>
        <dbReference type="Proteomes" id="UP001597264"/>
    </source>
</evidence>
<dbReference type="Proteomes" id="UP001597264">
    <property type="component" value="Unassembled WGS sequence"/>
</dbReference>
<comment type="similarity">
    <text evidence="7">Belongs to the transferase hexapeptide repeat family. LpxD subfamily.</text>
</comment>
<comment type="subunit">
    <text evidence="7">Homotrimer.</text>
</comment>
<keyword evidence="6 7" id="KW-0012">Acyltransferase</keyword>
<keyword evidence="10" id="KW-1185">Reference proteome</keyword>
<dbReference type="InterPro" id="IPR001451">
    <property type="entry name" value="Hexapep"/>
</dbReference>
<keyword evidence="3 7" id="KW-0808">Transferase</keyword>
<evidence type="ECO:0000256" key="7">
    <source>
        <dbReference type="HAMAP-Rule" id="MF_00523"/>
    </source>
</evidence>
<dbReference type="InterPro" id="IPR020573">
    <property type="entry name" value="UDP_GlcNAc_AcTrfase_non-rep"/>
</dbReference>
<dbReference type="Pfam" id="PF04613">
    <property type="entry name" value="LpxD"/>
    <property type="match status" value="1"/>
</dbReference>
<gene>
    <name evidence="7 9" type="primary">lpxD</name>
    <name evidence="9" type="ORF">ACFQ2X_06420</name>
</gene>
<dbReference type="PANTHER" id="PTHR43378">
    <property type="entry name" value="UDP-3-O-ACYLGLUCOSAMINE N-ACYLTRANSFERASE"/>
    <property type="match status" value="1"/>
</dbReference>
<dbReference type="Gene3D" id="2.160.10.10">
    <property type="entry name" value="Hexapeptide repeat proteins"/>
    <property type="match status" value="1"/>
</dbReference>
<proteinExistence type="inferred from homology"/>